<evidence type="ECO:0000313" key="2">
    <source>
        <dbReference type="Proteomes" id="UP000634136"/>
    </source>
</evidence>
<dbReference type="AlphaFoldDB" id="A0A834WD36"/>
<sequence>MDVIGLRQPNPESPMWHPLLQAWKNLVSTKHGFISTEPNASGRRSG</sequence>
<accession>A0A834WD36</accession>
<protein>
    <submittedName>
        <fullName evidence="1">Uncharacterized protein</fullName>
    </submittedName>
</protein>
<dbReference type="Proteomes" id="UP000634136">
    <property type="component" value="Unassembled WGS sequence"/>
</dbReference>
<evidence type="ECO:0000313" key="1">
    <source>
        <dbReference type="EMBL" id="KAF7818122.1"/>
    </source>
</evidence>
<reference evidence="1" key="1">
    <citation type="submission" date="2020-09" db="EMBL/GenBank/DDBJ databases">
        <title>Genome-Enabled Discovery of Anthraquinone Biosynthesis in Senna tora.</title>
        <authorList>
            <person name="Kang S.-H."/>
            <person name="Pandey R.P."/>
            <person name="Lee C.-M."/>
            <person name="Sim J.-S."/>
            <person name="Jeong J.-T."/>
            <person name="Choi B.-S."/>
            <person name="Jung M."/>
            <person name="Ginzburg D."/>
            <person name="Zhao K."/>
            <person name="Won S.Y."/>
            <person name="Oh T.-J."/>
            <person name="Yu Y."/>
            <person name="Kim N.-H."/>
            <person name="Lee O.R."/>
            <person name="Lee T.-H."/>
            <person name="Bashyal P."/>
            <person name="Kim T.-S."/>
            <person name="Lee W.-H."/>
            <person name="Kawkins C."/>
            <person name="Kim C.-K."/>
            <person name="Kim J.S."/>
            <person name="Ahn B.O."/>
            <person name="Rhee S.Y."/>
            <person name="Sohng J.K."/>
        </authorList>
    </citation>
    <scope>NUCLEOTIDE SEQUENCE</scope>
    <source>
        <tissue evidence="1">Leaf</tissue>
    </source>
</reference>
<dbReference type="EMBL" id="JAAIUW010000008">
    <property type="protein sequence ID" value="KAF7818122.1"/>
    <property type="molecule type" value="Genomic_DNA"/>
</dbReference>
<proteinExistence type="predicted"/>
<keyword evidence="2" id="KW-1185">Reference proteome</keyword>
<gene>
    <name evidence="1" type="ORF">G2W53_023577</name>
</gene>
<name>A0A834WD36_9FABA</name>
<organism evidence="1 2">
    <name type="scientific">Senna tora</name>
    <dbReference type="NCBI Taxonomy" id="362788"/>
    <lineage>
        <taxon>Eukaryota</taxon>
        <taxon>Viridiplantae</taxon>
        <taxon>Streptophyta</taxon>
        <taxon>Embryophyta</taxon>
        <taxon>Tracheophyta</taxon>
        <taxon>Spermatophyta</taxon>
        <taxon>Magnoliopsida</taxon>
        <taxon>eudicotyledons</taxon>
        <taxon>Gunneridae</taxon>
        <taxon>Pentapetalae</taxon>
        <taxon>rosids</taxon>
        <taxon>fabids</taxon>
        <taxon>Fabales</taxon>
        <taxon>Fabaceae</taxon>
        <taxon>Caesalpinioideae</taxon>
        <taxon>Cassia clade</taxon>
        <taxon>Senna</taxon>
    </lineage>
</organism>
<comment type="caution">
    <text evidence="1">The sequence shown here is derived from an EMBL/GenBank/DDBJ whole genome shotgun (WGS) entry which is preliminary data.</text>
</comment>